<dbReference type="GeneID" id="85319374"/>
<sequence>MCIYVTHVRLCSICSGEDTVLISEQLCPLARASGIFGSCLDGVLSQRDLTIYQCWKCKDMGSVAPRA</sequence>
<dbReference type="AlphaFoldDB" id="A0AA40ABY7"/>
<gene>
    <name evidence="1" type="ORF">B0T26DRAFT_622787</name>
</gene>
<dbReference type="Proteomes" id="UP001172101">
    <property type="component" value="Unassembled WGS sequence"/>
</dbReference>
<comment type="caution">
    <text evidence="1">The sequence shown here is derived from an EMBL/GenBank/DDBJ whole genome shotgun (WGS) entry which is preliminary data.</text>
</comment>
<dbReference type="RefSeq" id="XP_060294335.1">
    <property type="nucleotide sequence ID" value="XM_060436104.1"/>
</dbReference>
<organism evidence="1 2">
    <name type="scientific">Lasiosphaeria miniovina</name>
    <dbReference type="NCBI Taxonomy" id="1954250"/>
    <lineage>
        <taxon>Eukaryota</taxon>
        <taxon>Fungi</taxon>
        <taxon>Dikarya</taxon>
        <taxon>Ascomycota</taxon>
        <taxon>Pezizomycotina</taxon>
        <taxon>Sordariomycetes</taxon>
        <taxon>Sordariomycetidae</taxon>
        <taxon>Sordariales</taxon>
        <taxon>Lasiosphaeriaceae</taxon>
        <taxon>Lasiosphaeria</taxon>
    </lineage>
</organism>
<evidence type="ECO:0000313" key="2">
    <source>
        <dbReference type="Proteomes" id="UP001172101"/>
    </source>
</evidence>
<proteinExistence type="predicted"/>
<dbReference type="EMBL" id="JAUIRO010000005">
    <property type="protein sequence ID" value="KAK0713012.1"/>
    <property type="molecule type" value="Genomic_DNA"/>
</dbReference>
<protein>
    <submittedName>
        <fullName evidence="1">Uncharacterized protein</fullName>
    </submittedName>
</protein>
<accession>A0AA40ABY7</accession>
<reference evidence="1" key="1">
    <citation type="submission" date="2023-06" db="EMBL/GenBank/DDBJ databases">
        <title>Genome-scale phylogeny and comparative genomics of the fungal order Sordariales.</title>
        <authorList>
            <consortium name="Lawrence Berkeley National Laboratory"/>
            <person name="Hensen N."/>
            <person name="Bonometti L."/>
            <person name="Westerberg I."/>
            <person name="Brannstrom I.O."/>
            <person name="Guillou S."/>
            <person name="Cros-Aarteil S."/>
            <person name="Calhoun S."/>
            <person name="Haridas S."/>
            <person name="Kuo A."/>
            <person name="Mondo S."/>
            <person name="Pangilinan J."/>
            <person name="Riley R."/>
            <person name="LaButti K."/>
            <person name="Andreopoulos B."/>
            <person name="Lipzen A."/>
            <person name="Chen C."/>
            <person name="Yanf M."/>
            <person name="Daum C."/>
            <person name="Ng V."/>
            <person name="Clum A."/>
            <person name="Steindorff A."/>
            <person name="Ohm R."/>
            <person name="Martin F."/>
            <person name="Silar P."/>
            <person name="Natvig D."/>
            <person name="Lalanne C."/>
            <person name="Gautier V."/>
            <person name="Ament-velasquez S.L."/>
            <person name="Kruys A."/>
            <person name="Hutchinson M.I."/>
            <person name="Powell A.J."/>
            <person name="Barry K."/>
            <person name="Miller A.N."/>
            <person name="Grigoriev I.V."/>
            <person name="Debuchy R."/>
            <person name="Gladieux P."/>
            <person name="Thoren M.H."/>
            <person name="Johannesson H."/>
        </authorList>
    </citation>
    <scope>NUCLEOTIDE SEQUENCE</scope>
    <source>
        <strain evidence="1">SMH2392-1A</strain>
    </source>
</reference>
<evidence type="ECO:0000313" key="1">
    <source>
        <dbReference type="EMBL" id="KAK0713012.1"/>
    </source>
</evidence>
<feature type="non-terminal residue" evidence="1">
    <location>
        <position position="67"/>
    </location>
</feature>
<name>A0AA40ABY7_9PEZI</name>
<keyword evidence="2" id="KW-1185">Reference proteome</keyword>